<dbReference type="HOGENOM" id="CLU_109295_0_0_14"/>
<dbReference type="KEGG" id="scq:SCULI_v1c05750"/>
<keyword evidence="2" id="KW-1185">Reference proteome</keyword>
<dbReference type="eggNOG" id="ENOG5033B7F">
    <property type="taxonomic scope" value="Bacteria"/>
</dbReference>
<sequence>MQNFINIDDFILEIRLIHNQLNALLFKNYLKPVKFVVEDNRRIKKKHTLGSFMPNSGYLDQDNSMQIVIYTLCLNGDYYSIIATLIHEMVHQYNFQKGIKDTENNGRHNKNFRDTALSVGLYIEPTVRGDKTNSHGLGFAFTKLSDYLKHIIDNKLDFNKEVLKLKHHAALNIKEDKRIAYRCEGCDFRVTTKQNVRLKCLDCNLELLKTIKS</sequence>
<dbReference type="RefSeq" id="WP_025363152.1">
    <property type="nucleotide sequence ID" value="NZ_CP006681.1"/>
</dbReference>
<proteinExistence type="predicted"/>
<dbReference type="PATRIC" id="fig|1276246.3.peg.574"/>
<dbReference type="Proteomes" id="UP000019267">
    <property type="component" value="Chromosome"/>
</dbReference>
<accession>W6A7F5</accession>
<dbReference type="GO" id="GO:0006950">
    <property type="term" value="P:response to stress"/>
    <property type="evidence" value="ECO:0007669"/>
    <property type="project" value="UniProtKB-ARBA"/>
</dbReference>
<dbReference type="STRING" id="1276246.SCULI_v1c05750"/>
<dbReference type="EMBL" id="CP006681">
    <property type="protein sequence ID" value="AHI52916.1"/>
    <property type="molecule type" value="Genomic_DNA"/>
</dbReference>
<protein>
    <recommendedName>
        <fullName evidence="3">SprT-like domain-containing protein</fullName>
    </recommendedName>
</protein>
<dbReference type="AlphaFoldDB" id="W6A7F5"/>
<evidence type="ECO:0008006" key="3">
    <source>
        <dbReference type="Google" id="ProtNLM"/>
    </source>
</evidence>
<organism evidence="1 2">
    <name type="scientific">Spiroplasma culicicola AES-1</name>
    <dbReference type="NCBI Taxonomy" id="1276246"/>
    <lineage>
        <taxon>Bacteria</taxon>
        <taxon>Bacillati</taxon>
        <taxon>Mycoplasmatota</taxon>
        <taxon>Mollicutes</taxon>
        <taxon>Entomoplasmatales</taxon>
        <taxon>Spiroplasmataceae</taxon>
        <taxon>Spiroplasma</taxon>
    </lineage>
</organism>
<name>W6A7F5_9MOLU</name>
<dbReference type="OrthoDB" id="9787302at2"/>
<evidence type="ECO:0000313" key="1">
    <source>
        <dbReference type="EMBL" id="AHI52916.1"/>
    </source>
</evidence>
<evidence type="ECO:0000313" key="2">
    <source>
        <dbReference type="Proteomes" id="UP000019267"/>
    </source>
</evidence>
<gene>
    <name evidence="1" type="ORF">SCULI_v1c05750</name>
</gene>
<reference evidence="1 2" key="1">
    <citation type="journal article" date="2014" name="Genome Biol. Evol.">
        <title>Molecular evolution of the substrate utilization strategies and putative virulence factors in mosquito-associated Spiroplasma species.</title>
        <authorList>
            <person name="Chang T.H."/>
            <person name="Lo W.S."/>
            <person name="Ku C."/>
            <person name="Chen L.L."/>
            <person name="Kuo C.H."/>
        </authorList>
    </citation>
    <scope>NUCLEOTIDE SEQUENCE [LARGE SCALE GENOMIC DNA]</scope>
    <source>
        <strain evidence="1">AES-1</strain>
    </source>
</reference>